<keyword evidence="2" id="KW-0489">Methyltransferase</keyword>
<dbReference type="Gene3D" id="3.40.50.150">
    <property type="entry name" value="Vaccinia Virus protein VP39"/>
    <property type="match status" value="1"/>
</dbReference>
<name>A0ABX7INS5_9GAMM</name>
<dbReference type="PANTHER" id="PTHR33841:SF1">
    <property type="entry name" value="DNA METHYLTRANSFERASE A"/>
    <property type="match status" value="1"/>
</dbReference>
<dbReference type="NCBIfam" id="NF033452">
    <property type="entry name" value="BREX_1_MTaseX"/>
    <property type="match status" value="1"/>
</dbReference>
<evidence type="ECO:0000256" key="1">
    <source>
        <dbReference type="ARBA" id="ARBA00011900"/>
    </source>
</evidence>
<dbReference type="RefSeq" id="WP_205113932.1">
    <property type="nucleotide sequence ID" value="NZ_CP070273.1"/>
</dbReference>
<organism evidence="8 9">
    <name type="scientific">Marinomonas foliarum</name>
    <dbReference type="NCBI Taxonomy" id="491950"/>
    <lineage>
        <taxon>Bacteria</taxon>
        <taxon>Pseudomonadati</taxon>
        <taxon>Pseudomonadota</taxon>
        <taxon>Gammaproteobacteria</taxon>
        <taxon>Oceanospirillales</taxon>
        <taxon>Oceanospirillaceae</taxon>
        <taxon>Marinomonas</taxon>
    </lineage>
</organism>
<dbReference type="PANTHER" id="PTHR33841">
    <property type="entry name" value="DNA METHYLTRANSFERASE YEEA-RELATED"/>
    <property type="match status" value="1"/>
</dbReference>
<dbReference type="PROSITE" id="PS00092">
    <property type="entry name" value="N6_MTASE"/>
    <property type="match status" value="1"/>
</dbReference>
<evidence type="ECO:0000259" key="7">
    <source>
        <dbReference type="Pfam" id="PF07669"/>
    </source>
</evidence>
<keyword evidence="3" id="KW-0808">Transferase</keyword>
<proteinExistence type="predicted"/>
<evidence type="ECO:0000256" key="6">
    <source>
        <dbReference type="SAM" id="Coils"/>
    </source>
</evidence>
<dbReference type="InterPro" id="IPR050953">
    <property type="entry name" value="N4_N6_ade-DNA_methylase"/>
</dbReference>
<comment type="catalytic activity">
    <reaction evidence="5">
        <text>a 2'-deoxyadenosine in DNA + S-adenosyl-L-methionine = an N(6)-methyl-2'-deoxyadenosine in DNA + S-adenosyl-L-homocysteine + H(+)</text>
        <dbReference type="Rhea" id="RHEA:15197"/>
        <dbReference type="Rhea" id="RHEA-COMP:12418"/>
        <dbReference type="Rhea" id="RHEA-COMP:12419"/>
        <dbReference type="ChEBI" id="CHEBI:15378"/>
        <dbReference type="ChEBI" id="CHEBI:57856"/>
        <dbReference type="ChEBI" id="CHEBI:59789"/>
        <dbReference type="ChEBI" id="CHEBI:90615"/>
        <dbReference type="ChEBI" id="CHEBI:90616"/>
        <dbReference type="EC" id="2.1.1.72"/>
    </reaction>
</comment>
<evidence type="ECO:0000313" key="8">
    <source>
        <dbReference type="EMBL" id="QRV23373.1"/>
    </source>
</evidence>
<gene>
    <name evidence="8" type="primary">pglX</name>
    <name evidence="8" type="ORF">JSY38_15150</name>
</gene>
<reference evidence="8 9" key="1">
    <citation type="submission" date="2021-02" db="EMBL/GenBank/DDBJ databases">
        <title>The genome of Marinomonas foliarum JZW.</title>
        <authorList>
            <person name="Sun M."/>
        </authorList>
    </citation>
    <scope>NUCLEOTIDE SEQUENCE [LARGE SCALE GENOMIC DNA]</scope>
    <source>
        <strain evidence="8 9">JZW</strain>
    </source>
</reference>
<feature type="coiled-coil region" evidence="6">
    <location>
        <begin position="36"/>
        <end position="63"/>
    </location>
</feature>
<keyword evidence="6" id="KW-0175">Coiled coil</keyword>
<sequence>MEIAKFKKFAQFARRSLIEQVSSKLNLVLKEDSSARRELPQVVAKLEAELDKTKEQLVEQVAYIWFNRFCALRFMDVNVYNRIGVLSPAEGQFQPEILAEAKAGHIDESVVNEAARVKIFGLLDGSIKSRDSQSEAYRLLIVAVCNDYHRIMPYLFERIEDYTELLMPDDLLSGNSILAYTREAMTPEACESVECIGWLYQFYISEKKDKVFEGLKNNKKITPENIPAATQLFTPHWIVRYLVENSLGRLWMLNNPNSKVIEQMDYYIAPAAKEGEEQPVDVETDFLHISSPEEIKVCDPACGSGHMLTYSYDLLYAIYLDAGYDSVDIPELILTKNLYGIEIDERAAELAAFALSMKALKGNPLDDSNNRRRFFRNPIKPNICRLENVTFKEDELDEYIEFVGRDLFTQDLRATLKEFEEADNFGSLIQPSLKNAEDVKATLEAKDVSGQLFLTETHKRVLRVADQADYLFQKYHVVVANPPYMGSKGFNTSLLNWSKVRFPNCWDRGVSDLYALFIERASRLVCGGGSLSMITMQGWMFSSSFANLRESLFQRMTLSSMAHLGARAFDSIPGQVVTTSAYVFINSTSSKFQGKFINLTKGESESEKKMLFNEGVRSGKNIYTASSEIFQKIPGAPVAYWATKAEIDVFSENILISEIASFKAGLSTGDNPRFQRMWFEIARCKTAFGAKSSDDLRVEKWVPCNSGGEYRRWYGNNEVVVNWGDNGRELKAFSGSAVRNEGDYFRQGLTYNKISSGRFACRYKDHGFIFDDTGRSISVNQKNIEIIQAYLLSSVADCYLKILAPTLSFTSNELSNLPFIKNITFDKSLVAKLIDIAKADWDSSETSWDFTTSPLLSPDFWGEKLENSYGALRAYWQSVIDETKTLEEDNNRIFIDAYGLQEELFPEVPIEDITLTCNPAYRYGVKGTEDDRKKHLLADTMSEFMSYAVGCMFGRYSLDKEGLILANQADTLEEYLKQVPQPCFIPDDDNVIPMIDFEGDWFEDDISERFKQFLKVTFGEENFVENLAFVEQAVGKDIKKYIAKDFYVDHVKRYKKRPIYWLFSSPKGTFNALIYMHRYRPDTVSVVLNDYLREFRTKLQARKESYEQIDISASASPKDKTQAIKAIDKINKILDEVNDYERDILYPLAGQNIEIDLDCGVKHNYPLFGKALKKIAGLS</sequence>
<dbReference type="InterPro" id="IPR011639">
    <property type="entry name" value="MethylTrfase_TaqI-like_dom"/>
</dbReference>
<evidence type="ECO:0000256" key="2">
    <source>
        <dbReference type="ARBA" id="ARBA00022603"/>
    </source>
</evidence>
<evidence type="ECO:0000256" key="3">
    <source>
        <dbReference type="ARBA" id="ARBA00022679"/>
    </source>
</evidence>
<dbReference type="InterPro" id="IPR002052">
    <property type="entry name" value="DNA_methylase_N6_adenine_CS"/>
</dbReference>
<keyword evidence="9" id="KW-1185">Reference proteome</keyword>
<protein>
    <recommendedName>
        <fullName evidence="1">site-specific DNA-methyltransferase (adenine-specific)</fullName>
        <ecNumber evidence="1">2.1.1.72</ecNumber>
    </recommendedName>
</protein>
<keyword evidence="4" id="KW-0949">S-adenosyl-L-methionine</keyword>
<feature type="domain" description="Type II methyltransferase M.TaqI-like" evidence="7">
    <location>
        <begin position="336"/>
        <end position="566"/>
    </location>
</feature>
<evidence type="ECO:0000313" key="9">
    <source>
        <dbReference type="Proteomes" id="UP000644167"/>
    </source>
</evidence>
<dbReference type="Proteomes" id="UP000644167">
    <property type="component" value="Chromosome"/>
</dbReference>
<evidence type="ECO:0000256" key="4">
    <source>
        <dbReference type="ARBA" id="ARBA00022691"/>
    </source>
</evidence>
<dbReference type="PRINTS" id="PR00507">
    <property type="entry name" value="N12N6MTFRASE"/>
</dbReference>
<evidence type="ECO:0000256" key="5">
    <source>
        <dbReference type="ARBA" id="ARBA00047942"/>
    </source>
</evidence>
<dbReference type="InterPro" id="IPR029063">
    <property type="entry name" value="SAM-dependent_MTases_sf"/>
</dbReference>
<dbReference type="Pfam" id="PF07669">
    <property type="entry name" value="Eco57I"/>
    <property type="match status" value="1"/>
</dbReference>
<dbReference type="SUPFAM" id="SSF53335">
    <property type="entry name" value="S-adenosyl-L-methionine-dependent methyltransferases"/>
    <property type="match status" value="1"/>
</dbReference>
<dbReference type="InterPro" id="IPR047939">
    <property type="entry name" value="BREX_1_PglX"/>
</dbReference>
<accession>A0ABX7INS5</accession>
<dbReference type="EC" id="2.1.1.72" evidence="1"/>
<dbReference type="EMBL" id="CP070273">
    <property type="protein sequence ID" value="QRV23373.1"/>
    <property type="molecule type" value="Genomic_DNA"/>
</dbReference>